<protein>
    <submittedName>
        <fullName evidence="3">Uncharacterized protein</fullName>
    </submittedName>
</protein>
<dbReference type="AlphaFoldDB" id="S7ZDP0"/>
<dbReference type="Pfam" id="PF24969">
    <property type="entry name" value="LRR_15"/>
    <property type="match status" value="1"/>
</dbReference>
<dbReference type="Pfam" id="PF12937">
    <property type="entry name" value="F-box-like"/>
    <property type="match status" value="1"/>
</dbReference>
<accession>S7ZDP0</accession>
<name>S7ZDP0_PENO1</name>
<feature type="domain" description="Leucine-rich repeat" evidence="2">
    <location>
        <begin position="59"/>
        <end position="407"/>
    </location>
</feature>
<keyword evidence="4" id="KW-1185">Reference proteome</keyword>
<dbReference type="STRING" id="933388.S7ZDP0"/>
<reference evidence="3 4" key="1">
    <citation type="journal article" date="2013" name="PLoS ONE">
        <title>Genomic and secretomic analyses reveal unique features of the lignocellulolytic enzyme system of Penicillium decumbens.</title>
        <authorList>
            <person name="Liu G."/>
            <person name="Zhang L."/>
            <person name="Wei X."/>
            <person name="Zou G."/>
            <person name="Qin Y."/>
            <person name="Ma L."/>
            <person name="Li J."/>
            <person name="Zheng H."/>
            <person name="Wang S."/>
            <person name="Wang C."/>
            <person name="Xun L."/>
            <person name="Zhao G.-P."/>
            <person name="Zhou Z."/>
            <person name="Qu Y."/>
        </authorList>
    </citation>
    <scope>NUCLEOTIDE SEQUENCE [LARGE SCALE GENOMIC DNA]</scope>
    <source>
        <strain evidence="4">114-2 / CGMCC 5302</strain>
    </source>
</reference>
<dbReference type="InterPro" id="IPR056867">
    <property type="entry name" value="LRR_15"/>
</dbReference>
<dbReference type="HOGENOM" id="CLU_041313_0_0_1"/>
<evidence type="ECO:0000313" key="3">
    <source>
        <dbReference type="EMBL" id="EPS28369.1"/>
    </source>
</evidence>
<dbReference type="eggNOG" id="ENOG502SZXU">
    <property type="taxonomic scope" value="Eukaryota"/>
</dbReference>
<dbReference type="PhylomeDB" id="S7ZDP0"/>
<dbReference type="Proteomes" id="UP000019376">
    <property type="component" value="Unassembled WGS sequence"/>
</dbReference>
<organism evidence="3 4">
    <name type="scientific">Penicillium oxalicum (strain 114-2 / CGMCC 5302)</name>
    <name type="common">Penicillium decumbens</name>
    <dbReference type="NCBI Taxonomy" id="933388"/>
    <lineage>
        <taxon>Eukaryota</taxon>
        <taxon>Fungi</taxon>
        <taxon>Dikarya</taxon>
        <taxon>Ascomycota</taxon>
        <taxon>Pezizomycotina</taxon>
        <taxon>Eurotiomycetes</taxon>
        <taxon>Eurotiomycetidae</taxon>
        <taxon>Eurotiales</taxon>
        <taxon>Aspergillaceae</taxon>
        <taxon>Penicillium</taxon>
    </lineage>
</organism>
<evidence type="ECO:0000259" key="2">
    <source>
        <dbReference type="Pfam" id="PF24969"/>
    </source>
</evidence>
<evidence type="ECO:0000259" key="1">
    <source>
        <dbReference type="Pfam" id="PF12937"/>
    </source>
</evidence>
<feature type="domain" description="F-box" evidence="1">
    <location>
        <begin position="7"/>
        <end position="47"/>
    </location>
</feature>
<dbReference type="Gene3D" id="1.20.1280.50">
    <property type="match status" value="1"/>
</dbReference>
<evidence type="ECO:0000313" key="4">
    <source>
        <dbReference type="Proteomes" id="UP000019376"/>
    </source>
</evidence>
<proteinExistence type="predicted"/>
<dbReference type="OrthoDB" id="5130616at2759"/>
<sequence>MSASRVCLPDEVLLLIGEHIDSRSDRYNLPLVCRQFHQLFLSLFYRNVQLHDWRQAYSFLKALIARPFLSAAIHELDSSQWQQDSVPIQEWQTLWGCPTLNRCITGLAPSKQESEMWMHHLLGGRGDTWTALLFPLLSHIRKLHLVYYECALPLRRVLYQAVTEGESFIPDITFSHLREVSLLYQGDTSFVGDISLEHPNLLLMFTQLPSACSIVADSVVEFQTSTEPHNVKGLTPYPMTLRFSSPLEIDLRRSCANQGMASLIPLCSNLRSFKYQHSDQHLASHGYQPARLRRWLSPSRATLQTLWLDHYGDHYAFTAGGLNQTRDEWFGSLAEFSALKEVRIRLPNLLDIQYQTEPTQPLVDCLPATLEHLHVEGCEERHVSMLVAQLRSVVQMRHKTFPCLHRLEIEGPFQQVSTEHESEDASHRPEEFAALQHTIKPKILQAVEPLHEDCVSSGIALHLLDRTVLPIALDDR</sequence>
<dbReference type="EMBL" id="KB644411">
    <property type="protein sequence ID" value="EPS28369.1"/>
    <property type="molecule type" value="Genomic_DNA"/>
</dbReference>
<dbReference type="InterPro" id="IPR001810">
    <property type="entry name" value="F-box_dom"/>
</dbReference>
<gene>
    <name evidence="3" type="ORF">PDE_03315</name>
</gene>